<organism evidence="1 2">
    <name type="scientific">Megaselia scalaris</name>
    <name type="common">Humpbacked fly</name>
    <name type="synonym">Phora scalaris</name>
    <dbReference type="NCBI Taxonomy" id="36166"/>
    <lineage>
        <taxon>Eukaryota</taxon>
        <taxon>Metazoa</taxon>
        <taxon>Ecdysozoa</taxon>
        <taxon>Arthropoda</taxon>
        <taxon>Hexapoda</taxon>
        <taxon>Insecta</taxon>
        <taxon>Pterygota</taxon>
        <taxon>Neoptera</taxon>
        <taxon>Endopterygota</taxon>
        <taxon>Diptera</taxon>
        <taxon>Brachycera</taxon>
        <taxon>Muscomorpha</taxon>
        <taxon>Platypezoidea</taxon>
        <taxon>Phoridae</taxon>
        <taxon>Megaseliini</taxon>
        <taxon>Megaselia</taxon>
    </lineage>
</organism>
<dbReference type="EnsemblMetazoa" id="MESCA005491-RA">
    <property type="protein sequence ID" value="MESCA005491-PA"/>
    <property type="gene ID" value="MESCA005491"/>
</dbReference>
<sequence length="124" mass="14462">MSGFPTDDKAHFKMFRGYFSGLVWLSGYTVLYIPSQYFEFVVHDVVQIHRYQTLYHTHTKSYSFTENFEGIIIWYRLLQCQVNFQSSKGEDPTYLTGNYYEGLALSVMYLTEKGQYSVVGKGNS</sequence>
<proteinExistence type="predicted"/>
<reference evidence="1" key="2">
    <citation type="submission" date="2015-06" db="UniProtKB">
        <authorList>
            <consortium name="EnsemblMetazoa"/>
        </authorList>
    </citation>
    <scope>IDENTIFICATION</scope>
</reference>
<keyword evidence="2" id="KW-1185">Reference proteome</keyword>
<name>T1GPG1_MEGSC</name>
<accession>T1GPG1</accession>
<dbReference type="HOGENOM" id="CLU_2006513_0_0_1"/>
<dbReference type="AlphaFoldDB" id="T1GPG1"/>
<evidence type="ECO:0000313" key="2">
    <source>
        <dbReference type="Proteomes" id="UP000015102"/>
    </source>
</evidence>
<protein>
    <submittedName>
        <fullName evidence="1">Uncharacterized protein</fullName>
    </submittedName>
</protein>
<reference evidence="2" key="1">
    <citation type="submission" date="2013-02" db="EMBL/GenBank/DDBJ databases">
        <authorList>
            <person name="Hughes D."/>
        </authorList>
    </citation>
    <scope>NUCLEOTIDE SEQUENCE</scope>
    <source>
        <strain>Durham</strain>
        <strain evidence="2">NC isolate 2 -- Noor lab</strain>
    </source>
</reference>
<dbReference type="Proteomes" id="UP000015102">
    <property type="component" value="Unassembled WGS sequence"/>
</dbReference>
<dbReference type="EMBL" id="CAQQ02392605">
    <property type="status" value="NOT_ANNOTATED_CDS"/>
    <property type="molecule type" value="Genomic_DNA"/>
</dbReference>
<evidence type="ECO:0000313" key="1">
    <source>
        <dbReference type="EnsemblMetazoa" id="MESCA005491-PA"/>
    </source>
</evidence>